<dbReference type="AlphaFoldDB" id="A0A1S1PLJ9"/>
<evidence type="ECO:0000256" key="1">
    <source>
        <dbReference type="SAM" id="MobiDB-lite"/>
    </source>
</evidence>
<sequence>MAAGPGLTVAVIGVGRAGSALGAALAAAGHEVRAYYVRSPAGRERAAARFPAATACATPEQAAAAAEVILLGVPDDLIETVAAQAAPGLARTGPARSGPAGTDAARSPSPLVAHLSGRHGIAPLAPARAAGAHPAAIHPIMTLTGTPADVDRLAGATFGVTTAPGDEPAAALVRRLVADVGGRVAVVAEEQRALYHASLVLGGNFLATLVTAAGRLIAEAGVPDPAGALGPLLRASLENALDAGEAAMTGPVRRGDVGTVTAQLDRLERRDRHLADAYAALAVLTADRLEQAGLLEPVAAAAVRAGATDGRGWA</sequence>
<organism evidence="4 5">
    <name type="scientific">Parafrankia soli</name>
    <dbReference type="NCBI Taxonomy" id="2599596"/>
    <lineage>
        <taxon>Bacteria</taxon>
        <taxon>Bacillati</taxon>
        <taxon>Actinomycetota</taxon>
        <taxon>Actinomycetes</taxon>
        <taxon>Frankiales</taxon>
        <taxon>Frankiaceae</taxon>
        <taxon>Parafrankia</taxon>
    </lineage>
</organism>
<proteinExistence type="predicted"/>
<dbReference type="OrthoDB" id="8650434at2"/>
<evidence type="ECO:0000313" key="5">
    <source>
        <dbReference type="Proteomes" id="UP000179769"/>
    </source>
</evidence>
<evidence type="ECO:0000313" key="4">
    <source>
        <dbReference type="EMBL" id="OHV22550.1"/>
    </source>
</evidence>
<dbReference type="InterPro" id="IPR036291">
    <property type="entry name" value="NAD(P)-bd_dom_sf"/>
</dbReference>
<accession>A0A1S1PLJ9</accession>
<dbReference type="SUPFAM" id="SSF48179">
    <property type="entry name" value="6-phosphogluconate dehydrogenase C-terminal domain-like"/>
    <property type="match status" value="1"/>
</dbReference>
<feature type="domain" description="Putative oxidoreductase/dehydrogenase Rossmann-like" evidence="2">
    <location>
        <begin position="6"/>
        <end position="139"/>
    </location>
</feature>
<name>A0A1S1PLJ9_9ACTN</name>
<dbReference type="Proteomes" id="UP000179769">
    <property type="component" value="Unassembled WGS sequence"/>
</dbReference>
<dbReference type="PANTHER" id="PTHR40459:SF1">
    <property type="entry name" value="CONSERVED HYPOTHETICAL ALANINE AND LEUCINE RICH PROTEIN"/>
    <property type="match status" value="1"/>
</dbReference>
<dbReference type="InterPro" id="IPR018931">
    <property type="entry name" value="DUF2520"/>
</dbReference>
<dbReference type="Gene3D" id="3.40.50.720">
    <property type="entry name" value="NAD(P)-binding Rossmann-like Domain"/>
    <property type="match status" value="1"/>
</dbReference>
<dbReference type="EMBL" id="MAXA01000246">
    <property type="protein sequence ID" value="OHV22550.1"/>
    <property type="molecule type" value="Genomic_DNA"/>
</dbReference>
<keyword evidence="5" id="KW-1185">Reference proteome</keyword>
<evidence type="ECO:0000259" key="2">
    <source>
        <dbReference type="Pfam" id="PF10727"/>
    </source>
</evidence>
<dbReference type="Pfam" id="PF10727">
    <property type="entry name" value="Rossmann-like"/>
    <property type="match status" value="1"/>
</dbReference>
<protein>
    <submittedName>
        <fullName evidence="4">NADP oxidoreductase</fullName>
    </submittedName>
</protein>
<dbReference type="PANTHER" id="PTHR40459">
    <property type="entry name" value="CONSERVED HYPOTHETICAL ALANINE AND LEUCINE RICH PROTEIN"/>
    <property type="match status" value="1"/>
</dbReference>
<dbReference type="Gene3D" id="1.10.1040.20">
    <property type="entry name" value="ProC-like, C-terminal domain"/>
    <property type="match status" value="1"/>
</dbReference>
<gene>
    <name evidence="4" type="ORF">BBK14_07195</name>
</gene>
<feature type="domain" description="DUF2520" evidence="3">
    <location>
        <begin position="165"/>
        <end position="282"/>
    </location>
</feature>
<dbReference type="InterPro" id="IPR008927">
    <property type="entry name" value="6-PGluconate_DH-like_C_sf"/>
</dbReference>
<feature type="region of interest" description="Disordered" evidence="1">
    <location>
        <begin position="88"/>
        <end position="107"/>
    </location>
</feature>
<dbReference type="InterPro" id="IPR037108">
    <property type="entry name" value="TM1727-like_C_sf"/>
</dbReference>
<dbReference type="Pfam" id="PF10728">
    <property type="entry name" value="DUF2520"/>
    <property type="match status" value="1"/>
</dbReference>
<dbReference type="SUPFAM" id="SSF51735">
    <property type="entry name" value="NAD(P)-binding Rossmann-fold domains"/>
    <property type="match status" value="1"/>
</dbReference>
<reference evidence="5" key="1">
    <citation type="submission" date="2016-07" db="EMBL/GenBank/DDBJ databases">
        <title>Frankia sp. NRRL B-16219 Genome sequencing.</title>
        <authorList>
            <person name="Ghodhbane-Gtari F."/>
            <person name="Swanson E."/>
            <person name="Gueddou A."/>
            <person name="Louati M."/>
            <person name="Nouioui I."/>
            <person name="Hezbri K."/>
            <person name="Abebe-Akele F."/>
            <person name="Simpson S."/>
            <person name="Morris K."/>
            <person name="Thomas K."/>
            <person name="Gtari M."/>
            <person name="Tisa L.S."/>
        </authorList>
    </citation>
    <scope>NUCLEOTIDE SEQUENCE [LARGE SCALE GENOMIC DNA]</scope>
    <source>
        <strain evidence="5">NRRL B-16219</strain>
    </source>
</reference>
<comment type="caution">
    <text evidence="4">The sequence shown here is derived from an EMBL/GenBank/DDBJ whole genome shotgun (WGS) entry which is preliminary data.</text>
</comment>
<dbReference type="InterPro" id="IPR019665">
    <property type="entry name" value="OxRdtase/DH_put_Rossmann_dom"/>
</dbReference>
<evidence type="ECO:0000259" key="3">
    <source>
        <dbReference type="Pfam" id="PF10728"/>
    </source>
</evidence>